<accession>A0ABR1PSY6</accession>
<keyword evidence="2" id="KW-1185">Reference proteome</keyword>
<sequence>MTLFNPDSRHPRLLPIDFAFVKAHGLLFAGETGTGSEYDITVAEFIGELDNHISRTTQRWMNFGCCIAISNCCDLLSLGQDSFIYQTIRPKGPKESQEHACYYGTRPFDQQCPTMIEPSSSNMESNEQIAIKATIFSLFIAGPSWAAGIRSRAACYRPQGRSSTDSGWFGNGPGFFMALFRNQSDTESAFVDIPSTIK</sequence>
<protein>
    <submittedName>
        <fullName evidence="1">Telomerase-binding protein EST1A</fullName>
    </submittedName>
</protein>
<dbReference type="Proteomes" id="UP001391051">
    <property type="component" value="Unassembled WGS sequence"/>
</dbReference>
<evidence type="ECO:0000313" key="2">
    <source>
        <dbReference type="Proteomes" id="UP001391051"/>
    </source>
</evidence>
<comment type="caution">
    <text evidence="1">The sequence shown here is derived from an EMBL/GenBank/DDBJ whole genome shotgun (WGS) entry which is preliminary data.</text>
</comment>
<proteinExistence type="predicted"/>
<dbReference type="EMBL" id="JAQQWE010000010">
    <property type="protein sequence ID" value="KAK7937448.1"/>
    <property type="molecule type" value="Genomic_DNA"/>
</dbReference>
<organism evidence="1 2">
    <name type="scientific">Apiospora aurea</name>
    <dbReference type="NCBI Taxonomy" id="335848"/>
    <lineage>
        <taxon>Eukaryota</taxon>
        <taxon>Fungi</taxon>
        <taxon>Dikarya</taxon>
        <taxon>Ascomycota</taxon>
        <taxon>Pezizomycotina</taxon>
        <taxon>Sordariomycetes</taxon>
        <taxon>Xylariomycetidae</taxon>
        <taxon>Amphisphaeriales</taxon>
        <taxon>Apiosporaceae</taxon>
        <taxon>Apiospora</taxon>
    </lineage>
</organism>
<dbReference type="GeneID" id="92083600"/>
<dbReference type="RefSeq" id="XP_066692776.1">
    <property type="nucleotide sequence ID" value="XM_066850538.1"/>
</dbReference>
<evidence type="ECO:0000313" key="1">
    <source>
        <dbReference type="EMBL" id="KAK7937448.1"/>
    </source>
</evidence>
<gene>
    <name evidence="1" type="ORF">PG986_014316</name>
</gene>
<reference evidence="1 2" key="1">
    <citation type="submission" date="2023-01" db="EMBL/GenBank/DDBJ databases">
        <title>Analysis of 21 Apiospora genomes using comparative genomics revels a genus with tremendous synthesis potential of carbohydrate active enzymes and secondary metabolites.</title>
        <authorList>
            <person name="Sorensen T."/>
        </authorList>
    </citation>
    <scope>NUCLEOTIDE SEQUENCE [LARGE SCALE GENOMIC DNA]</scope>
    <source>
        <strain evidence="1 2">CBS 24483</strain>
    </source>
</reference>
<name>A0ABR1PSY6_9PEZI</name>